<accession>A0ACB9YEE5</accession>
<evidence type="ECO:0000313" key="1">
    <source>
        <dbReference type="EMBL" id="KAI4840445.1"/>
    </source>
</evidence>
<dbReference type="Proteomes" id="UP001056978">
    <property type="component" value="Chromosome 4"/>
</dbReference>
<gene>
    <name evidence="1" type="ORF">MKS88_001170</name>
</gene>
<evidence type="ECO:0000313" key="2">
    <source>
        <dbReference type="Proteomes" id="UP001056978"/>
    </source>
</evidence>
<organism evidence="1 2">
    <name type="scientific">Plasmodium brasilianum</name>
    <dbReference type="NCBI Taxonomy" id="5824"/>
    <lineage>
        <taxon>Eukaryota</taxon>
        <taxon>Sar</taxon>
        <taxon>Alveolata</taxon>
        <taxon>Apicomplexa</taxon>
        <taxon>Aconoidasida</taxon>
        <taxon>Haemosporida</taxon>
        <taxon>Plasmodiidae</taxon>
        <taxon>Plasmodium</taxon>
        <taxon>Plasmodium (Plasmodium)</taxon>
    </lineage>
</organism>
<proteinExistence type="predicted"/>
<keyword evidence="2" id="KW-1185">Reference proteome</keyword>
<name>A0ACB9YEE5_PLABR</name>
<protein>
    <submittedName>
        <fullName evidence="1">6-cysteine protein P230p</fullName>
    </submittedName>
</protein>
<dbReference type="EMBL" id="CM043772">
    <property type="protein sequence ID" value="KAI4840445.1"/>
    <property type="molecule type" value="Genomic_DNA"/>
</dbReference>
<reference evidence="1" key="1">
    <citation type="submission" date="2022-06" db="EMBL/GenBank/DDBJ databases">
        <title>The First Complete Genome of the Simian Malaria Parasite Plasmodium brasilianum.</title>
        <authorList>
            <person name="Bajic M."/>
            <person name="Ravishankar S."/>
        </authorList>
    </citation>
    <scope>NUCLEOTIDE SEQUENCE</scope>
    <source>
        <strain evidence="1">Bolivian I</strain>
    </source>
</reference>
<sequence length="2386" mass="275274">MRKKKIICYFCIYSIFIFVLVNYDHARYLWKRGVLYNFKGGGEKDTIFSPNCSGSCSAEGIDKGEYRDGEYSMSGNIRQMVYKYMVHVSRHINKYIYELYTYLFQELRKRRSGFDHYRYCYCINEGNYNCSCSNGCRCSGSCFCSGSSSNCCSHHFNSFDRENILDKKCSTLSLFKGRNIRKLAVEDGNPELEPYVKREEKNTTIVNLHDYFAGGVKKNNGKNEIFVSSPEKLHRVVVICNKPSLNYSHIITRPTDALNKMFQDGKGEILTEEEYPVIFYVDEANWGLKNELSKGMVELIIPSYSRRTGTILISCANYEIDETYKFEDLIHIRIVVPRSSSKILGVSTNPKDKNYFEQIVDEHINDYNLGSYKNRVLGLKLEDTELDPHDCFKSVYENDIRVHLEVEYPYAKCIKFDRPNYKIRFFFLPSKFSDDELEFTCTFTYKKKKMKVTFGEGETTTIKEVAYLEEDKEKFDYFNSIPYKICNFEYNNTDDVIHVCERTINEFSLFVYNCELDKSKQVGTGEPISTIKYLNNTYTIQQFTNIALYTDHINIDGIKDKFPNFKFFMTSYIDHGPYPLVIECSIPNGRGKYQEANIFLHVRTDLKEKSSFFCDFNKGSIYNYLNAYQQGDTCEITASSNTSIGFRCPQDTVKKPDTCFKEVYYYGKLSSLSNVLAENLIIYSSTQENIALAAFNDTLTRSYTMECFCVRKEDRSKIVKTVIVKYINPNEIYDYNIHEKIIHPPIIMNPYKTHLCDFMTNTSILIPTFKKPKNYLCDVYPNPLDYVALKCPSNLVDAENEKEIANLSEKIDKEGVRDQMSLLFKKRNIYTNLFHVPKDAPSYVINKDLQDVTPITSLIPGVLVKDIINIKITTIREEDEERDESTDHPPTIPVEDVNKIFERYTGLRNSVQNGLFIFQLPPYIKKDQIIEFSCINGKTEKKGLRGNNGIMTVYIRSSGEIIDGCYFYKNHPEVNYLKNSIKAGSGKECIIQSDGEIEYIGVMCSSYGNLFLTPSDCFSHMYDSSDVLIPLTDKDKDFKVFSNDKGISYLKIPQSFLGHLSLFCYCNSTVQTGGTNIVKENKIHIELNTSNKGVSTITKIDHLYESDFLIGHEYIDRKPTPILRRKHICDFTKKESSLSPTSEQLSINTCFVELEDNLNIVEVKCPPNTISDSASALGSDRGRIIKDRMQALASQRTGFYTPSSGFTYSEERITKEELKKYEKMKYIPDNYDEIIHMNSKKKLEDVLPGVIIFDRNRLFAEKGYFTFASSLIVKKDITIKLYCDNSHTVIENKKGKKGITVVKIMKNITDKTFYGCDFSGNAKKTFYYSGTYNLKEKSHTCEIELKENSIISLNCPNGKINPSNCFSNVYIKSSMDQEITENIENIFNHIKVINTSYLINSSSTFLIISKITKNEIDFYCTCEDIQSKHVGTIYIKNLQRSSTSKKHDAAQIVYIDVTPYYLRDTYICDFTEHHYSIALNNTEKKKIKKKNIDFEKLLESYLDLILNQEYKEFTHFSLNLKLRKEHMKEQYVNYVKKKINDFKENPIDMETYTNYIIVYRCNVDLSAFDKFAIICPKKTTTSSSGEVKFNFENLKYTSNLGLDENSMLEGLNNILFGTLLINKKRNVSFFEKGEIELIISPYADSSKNIIFSCENLEQNSSKGIIGSASIFIKKSDTKILGCDFQDVHYTTTTSSYPTSTYDPAARYKKNKKKDSFEFEIELIEGKKIYCNIEAIQNDVVGFSCPYNFLTSPQNCFESVQIEGLDKELETHKLETLVSGVKVLNNEIYDYNYTPSYIIIPKKVQKSLKIFCTCNSVNLIKTGIIQINIIGDDLNNWFKKEINHNIYAFQKMSYFYDFSSGALNISSENVLNISTLSLQSHRGMLNMQEITNEHVTDEIKKRSKINLIPNYPSYDRDYITNGSYNYHTLKGKEQGGVYTGALNKGMILQERALEGAEEEEEEEEDREGSLDAVRGQGEENILNPLRTKHVFEITIAASEFSIIKVVCPLRNALQFRQSKISPENFFEHVYVLEDKHKKKRKRSYAENEKFITELVQGGGDVSKASVEDRSNIGSKSRNTEEPEEIKGETKVEYDEMGNKIITSVTSKKPKATLEDAEKLYEESDMDNRDILIIKSIEEVISFVNYEREISDNTYSGILYLSPLLLNEASFFITCDNSLTLNESKRGKTGIVKINVNPNFLKMHGCDFVGDYSTHFYFSAKWNSLPKDYVCEIKVEDDSIVGLACPAHTKMHPSDCFQSVIKDDEVYKKEMLIEEKYSFFYKKNNKPLLSFIQIKQVYSDHFICKCYENENGQSKEVTIKVLYEPYTMGRPKNFFQKAIIKYKNFDLHTLLNKKMSDFAEILLPVQENEQLHRKSSSYAETLEYVFTD</sequence>
<comment type="caution">
    <text evidence="1">The sequence shown here is derived from an EMBL/GenBank/DDBJ whole genome shotgun (WGS) entry which is preliminary data.</text>
</comment>